<evidence type="ECO:0000259" key="2">
    <source>
        <dbReference type="PROSITE" id="PS50828"/>
    </source>
</evidence>
<accession>Q0A7L3</accession>
<dbReference type="AlphaFoldDB" id="Q0A7L3"/>
<dbReference type="Pfam" id="PF01713">
    <property type="entry name" value="Smr"/>
    <property type="match status" value="1"/>
</dbReference>
<dbReference type="OrthoDB" id="9808881at2"/>
<organism evidence="3 4">
    <name type="scientific">Alkalilimnicola ehrlichii (strain ATCC BAA-1101 / DSM 17681 / MLHE-1)</name>
    <dbReference type="NCBI Taxonomy" id="187272"/>
    <lineage>
        <taxon>Bacteria</taxon>
        <taxon>Pseudomonadati</taxon>
        <taxon>Pseudomonadota</taxon>
        <taxon>Gammaproteobacteria</taxon>
        <taxon>Chromatiales</taxon>
        <taxon>Ectothiorhodospiraceae</taxon>
        <taxon>Alkalilimnicola</taxon>
    </lineage>
</organism>
<evidence type="ECO:0000256" key="1">
    <source>
        <dbReference type="SAM" id="MobiDB-lite"/>
    </source>
</evidence>
<dbReference type="EMBL" id="CP000453">
    <property type="protein sequence ID" value="ABI57174.1"/>
    <property type="molecule type" value="Genomic_DNA"/>
</dbReference>
<feature type="region of interest" description="Disordered" evidence="1">
    <location>
        <begin position="25"/>
        <end position="47"/>
    </location>
</feature>
<evidence type="ECO:0000313" key="4">
    <source>
        <dbReference type="Proteomes" id="UP000001962"/>
    </source>
</evidence>
<feature type="domain" description="Smr" evidence="2">
    <location>
        <begin position="94"/>
        <end position="175"/>
    </location>
</feature>
<dbReference type="KEGG" id="aeh:Mlg_1830"/>
<gene>
    <name evidence="3" type="ordered locus">Mlg_1830</name>
</gene>
<dbReference type="RefSeq" id="WP_011629568.1">
    <property type="nucleotide sequence ID" value="NC_008340.1"/>
</dbReference>
<dbReference type="InterPro" id="IPR036063">
    <property type="entry name" value="Smr_dom_sf"/>
</dbReference>
<protein>
    <submittedName>
        <fullName evidence="3">Smr protein/MutS2</fullName>
    </submittedName>
</protein>
<dbReference type="eggNOG" id="COG2840">
    <property type="taxonomic scope" value="Bacteria"/>
</dbReference>
<proteinExistence type="predicted"/>
<dbReference type="GO" id="GO:0004520">
    <property type="term" value="F:DNA endonuclease activity"/>
    <property type="evidence" value="ECO:0007669"/>
    <property type="project" value="TreeGrafter"/>
</dbReference>
<dbReference type="InterPro" id="IPR002625">
    <property type="entry name" value="Smr_dom"/>
</dbReference>
<name>Q0A7L3_ALKEH</name>
<dbReference type="SUPFAM" id="SSF160443">
    <property type="entry name" value="SMR domain-like"/>
    <property type="match status" value="1"/>
</dbReference>
<dbReference type="HOGENOM" id="CLU_055978_1_0_6"/>
<dbReference type="SMART" id="SM00463">
    <property type="entry name" value="SMR"/>
    <property type="match status" value="1"/>
</dbReference>
<dbReference type="PANTHER" id="PTHR35562">
    <property type="entry name" value="DNA ENDONUCLEASE SMRA-RELATED"/>
    <property type="match status" value="1"/>
</dbReference>
<dbReference type="PANTHER" id="PTHR35562:SF2">
    <property type="entry name" value="DNA ENDONUCLEASE SMRA-RELATED"/>
    <property type="match status" value="1"/>
</dbReference>
<dbReference type="PROSITE" id="PS50828">
    <property type="entry name" value="SMR"/>
    <property type="match status" value="1"/>
</dbReference>
<evidence type="ECO:0000313" key="3">
    <source>
        <dbReference type="EMBL" id="ABI57174.1"/>
    </source>
</evidence>
<keyword evidence="4" id="KW-1185">Reference proteome</keyword>
<reference evidence="4" key="1">
    <citation type="submission" date="2006-08" db="EMBL/GenBank/DDBJ databases">
        <title>Complete sequence of Alkalilimnicola ehrilichei MLHE-1.</title>
        <authorList>
            <person name="Copeland A."/>
            <person name="Lucas S."/>
            <person name="Lapidus A."/>
            <person name="Barry K."/>
            <person name="Detter J.C."/>
            <person name="Glavina del Rio T."/>
            <person name="Hammon N."/>
            <person name="Israni S."/>
            <person name="Dalin E."/>
            <person name="Tice H."/>
            <person name="Pitluck S."/>
            <person name="Sims D."/>
            <person name="Brettin T."/>
            <person name="Bruce D."/>
            <person name="Han C."/>
            <person name="Tapia R."/>
            <person name="Gilna P."/>
            <person name="Schmutz J."/>
            <person name="Larimer F."/>
            <person name="Land M."/>
            <person name="Hauser L."/>
            <person name="Kyrpides N."/>
            <person name="Mikhailova N."/>
            <person name="Oremland R.S."/>
            <person name="Hoeft S.E."/>
            <person name="Switzer-Blum J."/>
            <person name="Kulp T."/>
            <person name="King G."/>
            <person name="Tabita R."/>
            <person name="Witte B."/>
            <person name="Santini J.M."/>
            <person name="Basu P."/>
            <person name="Hollibaugh J.T."/>
            <person name="Xie G."/>
            <person name="Stolz J.F."/>
            <person name="Richardson P."/>
        </authorList>
    </citation>
    <scope>NUCLEOTIDE SEQUENCE [LARGE SCALE GENOMIC DNA]</scope>
    <source>
        <strain evidence="4">ATCC BAA-1101 / DSM 17681 / MLHE-1</strain>
    </source>
</reference>
<dbReference type="Gene3D" id="3.30.1370.110">
    <property type="match status" value="1"/>
</dbReference>
<sequence>MSCNDHDNHDGLFRRAMAGVRPLQHNRVAARKPPPPPRPLQRQRDERRVMDELMDPPDPAEIETGEELLYFREGLQRRVRRRLRRGQFPPTACLDLHGMTATQARQALAAFLQESRRGRHRCVRIIHGKGNRSSNRGPVLKRKVDYWLRQREEVLGFCSALPSDGGTGAAYVLLRLAR</sequence>
<dbReference type="Proteomes" id="UP000001962">
    <property type="component" value="Chromosome"/>
</dbReference>